<name>A0A225WZ03_9STRA</name>
<dbReference type="STRING" id="4795.A0A225WZ03"/>
<keyword evidence="14" id="KW-0917">Virion maturation</keyword>
<dbReference type="PANTHER" id="PTHR42648">
    <property type="entry name" value="TRANSPOSASE, PUTATIVE-RELATED"/>
    <property type="match status" value="1"/>
</dbReference>
<evidence type="ECO:0000256" key="5">
    <source>
        <dbReference type="ARBA" id="ARBA00022723"/>
    </source>
</evidence>
<dbReference type="InterPro" id="IPR012337">
    <property type="entry name" value="RNaseH-like_sf"/>
</dbReference>
<dbReference type="Gene3D" id="4.10.60.10">
    <property type="entry name" value="Zinc finger, CCHC-type"/>
    <property type="match status" value="1"/>
</dbReference>
<dbReference type="PROSITE" id="PS50158">
    <property type="entry name" value="ZF_CCHC"/>
    <property type="match status" value="1"/>
</dbReference>
<evidence type="ECO:0000256" key="9">
    <source>
        <dbReference type="ARBA" id="ARBA00022840"/>
    </source>
</evidence>
<dbReference type="SMART" id="SM00343">
    <property type="entry name" value="ZnF_C2HC"/>
    <property type="match status" value="1"/>
</dbReference>
<sequence>MTRRLHEFKMEDGATMARHLDKSEELIVGLQTLGEPLDGSRQLVILLSSLPTEFGLISSMVKNSKDVNLIEVKEKLVGFNGKCFNCGQAGHTKRDCPEKVDAGWLIDSGTTVHMTAHRDDLFEYSAMSKDMYVTIADGKKIRVRLTGIDGKSIRMVELAELGMSVEFQRNSRVIRDKSKAVASGKKIEKAEWELWHARMGHLNDDLLTKTRQVTTGLPKPQRIIKTLCGGCMKGKQTVAHFPSRSLTTTTRPLELVHTDVMVPMKTKSKGGARYVLVFVDDYSQYFLKKKSEVSNKFKTYLTMHENQWG</sequence>
<keyword evidence="13" id="KW-0239">DNA-directed DNA polymerase</keyword>
<dbReference type="GO" id="GO:0004519">
    <property type="term" value="F:endonuclease activity"/>
    <property type="evidence" value="ECO:0007669"/>
    <property type="project" value="UniProtKB-KW"/>
</dbReference>
<dbReference type="Proteomes" id="UP000198211">
    <property type="component" value="Unassembled WGS sequence"/>
</dbReference>
<dbReference type="GO" id="GO:0008270">
    <property type="term" value="F:zinc ion binding"/>
    <property type="evidence" value="ECO:0007669"/>
    <property type="project" value="UniProtKB-KW"/>
</dbReference>
<keyword evidence="13" id="KW-0548">Nucleotidyltransferase</keyword>
<dbReference type="InterPro" id="IPR025724">
    <property type="entry name" value="GAG-pre-integrase_dom"/>
</dbReference>
<evidence type="ECO:0000256" key="7">
    <source>
        <dbReference type="ARBA" id="ARBA00022759"/>
    </source>
</evidence>
<evidence type="ECO:0000256" key="10">
    <source>
        <dbReference type="ARBA" id="ARBA00022842"/>
    </source>
</evidence>
<keyword evidence="8" id="KW-0378">Hydrolase</keyword>
<dbReference type="SUPFAM" id="SSF57756">
    <property type="entry name" value="Retrovirus zinc finger-like domains"/>
    <property type="match status" value="1"/>
</dbReference>
<dbReference type="GO" id="GO:0008233">
    <property type="term" value="F:peptidase activity"/>
    <property type="evidence" value="ECO:0007669"/>
    <property type="project" value="UniProtKB-KW"/>
</dbReference>
<dbReference type="InterPro" id="IPR054722">
    <property type="entry name" value="PolX-like_BBD"/>
</dbReference>
<keyword evidence="19" id="KW-1185">Reference proteome</keyword>
<keyword evidence="13" id="KW-0808">Transferase</keyword>
<dbReference type="AlphaFoldDB" id="A0A225WZ03"/>
<organism evidence="18 19">
    <name type="scientific">Phytophthora megakarya</name>
    <dbReference type="NCBI Taxonomy" id="4795"/>
    <lineage>
        <taxon>Eukaryota</taxon>
        <taxon>Sar</taxon>
        <taxon>Stramenopiles</taxon>
        <taxon>Oomycota</taxon>
        <taxon>Peronosporomycetes</taxon>
        <taxon>Peronosporales</taxon>
        <taxon>Peronosporaceae</taxon>
        <taxon>Phytophthora</taxon>
    </lineage>
</organism>
<keyword evidence="5" id="KW-0479">Metal-binding</keyword>
<keyword evidence="10" id="KW-0460">Magnesium</keyword>
<evidence type="ECO:0000256" key="2">
    <source>
        <dbReference type="ARBA" id="ARBA00022612"/>
    </source>
</evidence>
<keyword evidence="6" id="KW-0547">Nucleotide-binding</keyword>
<dbReference type="Pfam" id="PF13976">
    <property type="entry name" value="gag_pre-integrs"/>
    <property type="match status" value="1"/>
</dbReference>
<evidence type="ECO:0000256" key="8">
    <source>
        <dbReference type="ARBA" id="ARBA00022801"/>
    </source>
</evidence>
<comment type="function">
    <text evidence="1">The aspartyl protease (PR) mediates the proteolytic cleavages of the Gag and Gag-Pol polyproteins after assembly of the VLP.</text>
</comment>
<accession>A0A225WZ03</accession>
<evidence type="ECO:0000256" key="15">
    <source>
        <dbReference type="ARBA" id="ARBA00023172"/>
    </source>
</evidence>
<keyword evidence="7" id="KW-0255">Endonuclease</keyword>
<dbReference type="PANTHER" id="PTHR42648:SF11">
    <property type="entry name" value="TRANSPOSON TY4-P GAG-POL POLYPROTEIN"/>
    <property type="match status" value="1"/>
</dbReference>
<protein>
    <recommendedName>
        <fullName evidence="17">CCHC-type domain-containing protein</fullName>
    </recommendedName>
</protein>
<keyword evidence="15" id="KW-0233">DNA recombination</keyword>
<dbReference type="GO" id="GO:0005524">
    <property type="term" value="F:ATP binding"/>
    <property type="evidence" value="ECO:0007669"/>
    <property type="project" value="UniProtKB-KW"/>
</dbReference>
<keyword evidence="11" id="KW-0229">DNA integration</keyword>
<proteinExistence type="predicted"/>
<dbReference type="InterPro" id="IPR036875">
    <property type="entry name" value="Znf_CCHC_sf"/>
</dbReference>
<feature type="domain" description="CCHC-type" evidence="17">
    <location>
        <begin position="82"/>
        <end position="98"/>
    </location>
</feature>
<keyword evidence="2" id="KW-1188">Viral release from host cell</keyword>
<dbReference type="EMBL" id="NBNE01000112">
    <property type="protein sequence ID" value="OWZ22752.1"/>
    <property type="molecule type" value="Genomic_DNA"/>
</dbReference>
<dbReference type="InterPro" id="IPR036397">
    <property type="entry name" value="RNaseH_sf"/>
</dbReference>
<keyword evidence="4" id="KW-0540">Nuclease</keyword>
<dbReference type="InterPro" id="IPR039537">
    <property type="entry name" value="Retrotran_Ty1/copia-like"/>
</dbReference>
<dbReference type="GO" id="GO:0006508">
    <property type="term" value="P:proteolysis"/>
    <property type="evidence" value="ECO:0007669"/>
    <property type="project" value="UniProtKB-KW"/>
</dbReference>
<dbReference type="GO" id="GO:0015074">
    <property type="term" value="P:DNA integration"/>
    <property type="evidence" value="ECO:0007669"/>
    <property type="project" value="UniProtKB-KW"/>
</dbReference>
<dbReference type="GO" id="GO:0003964">
    <property type="term" value="F:RNA-directed DNA polymerase activity"/>
    <property type="evidence" value="ECO:0007669"/>
    <property type="project" value="UniProtKB-KW"/>
</dbReference>
<dbReference type="Pfam" id="PF14223">
    <property type="entry name" value="Retrotran_gag_2"/>
    <property type="match status" value="1"/>
</dbReference>
<evidence type="ECO:0000256" key="3">
    <source>
        <dbReference type="ARBA" id="ARBA00022670"/>
    </source>
</evidence>
<dbReference type="Gene3D" id="3.30.420.10">
    <property type="entry name" value="Ribonuclease H-like superfamily/Ribonuclease H"/>
    <property type="match status" value="1"/>
</dbReference>
<gene>
    <name evidence="18" type="ORF">PHMEG_0002495</name>
</gene>
<dbReference type="OrthoDB" id="118622at2759"/>
<evidence type="ECO:0000256" key="12">
    <source>
        <dbReference type="ARBA" id="ARBA00022918"/>
    </source>
</evidence>
<evidence type="ECO:0000313" key="18">
    <source>
        <dbReference type="EMBL" id="OWZ22752.1"/>
    </source>
</evidence>
<keyword evidence="16" id="KW-0863">Zinc-finger</keyword>
<evidence type="ECO:0000259" key="17">
    <source>
        <dbReference type="PROSITE" id="PS50158"/>
    </source>
</evidence>
<evidence type="ECO:0000256" key="1">
    <source>
        <dbReference type="ARBA" id="ARBA00002180"/>
    </source>
</evidence>
<comment type="caution">
    <text evidence="18">The sequence shown here is derived from an EMBL/GenBank/DDBJ whole genome shotgun (WGS) entry which is preliminary data.</text>
</comment>
<keyword evidence="9" id="KW-0067">ATP-binding</keyword>
<dbReference type="GO" id="GO:0003887">
    <property type="term" value="F:DNA-directed DNA polymerase activity"/>
    <property type="evidence" value="ECO:0007669"/>
    <property type="project" value="UniProtKB-KW"/>
</dbReference>
<evidence type="ECO:0000256" key="11">
    <source>
        <dbReference type="ARBA" id="ARBA00022908"/>
    </source>
</evidence>
<reference evidence="19" key="1">
    <citation type="submission" date="2017-03" db="EMBL/GenBank/DDBJ databases">
        <title>Phytopthora megakarya and P. palmivora, two closely related causual agents of cacao black pod achieved similar genome size and gene model numbers by different mechanisms.</title>
        <authorList>
            <person name="Ali S."/>
            <person name="Shao J."/>
            <person name="Larry D.J."/>
            <person name="Kronmiller B."/>
            <person name="Shen D."/>
            <person name="Strem M.D."/>
            <person name="Melnick R.L."/>
            <person name="Guiltinan M.J."/>
            <person name="Tyler B.M."/>
            <person name="Meinhardt L.W."/>
            <person name="Bailey B.A."/>
        </authorList>
    </citation>
    <scope>NUCLEOTIDE SEQUENCE [LARGE SCALE GENOMIC DNA]</scope>
    <source>
        <strain evidence="19">zdho120</strain>
    </source>
</reference>
<evidence type="ECO:0000256" key="4">
    <source>
        <dbReference type="ARBA" id="ARBA00022722"/>
    </source>
</evidence>
<evidence type="ECO:0000313" key="19">
    <source>
        <dbReference type="Proteomes" id="UP000198211"/>
    </source>
</evidence>
<evidence type="ECO:0000256" key="13">
    <source>
        <dbReference type="ARBA" id="ARBA00022932"/>
    </source>
</evidence>
<evidence type="ECO:0000256" key="16">
    <source>
        <dbReference type="PROSITE-ProRule" id="PRU00047"/>
    </source>
</evidence>
<evidence type="ECO:0000256" key="14">
    <source>
        <dbReference type="ARBA" id="ARBA00023113"/>
    </source>
</evidence>
<dbReference type="SUPFAM" id="SSF53098">
    <property type="entry name" value="Ribonuclease H-like"/>
    <property type="match status" value="1"/>
</dbReference>
<keyword evidence="3" id="KW-0645">Protease</keyword>
<evidence type="ECO:0000256" key="6">
    <source>
        <dbReference type="ARBA" id="ARBA00022741"/>
    </source>
</evidence>
<keyword evidence="12" id="KW-0695">RNA-directed DNA polymerase</keyword>
<dbReference type="GO" id="GO:0003676">
    <property type="term" value="F:nucleic acid binding"/>
    <property type="evidence" value="ECO:0007669"/>
    <property type="project" value="InterPro"/>
</dbReference>
<dbReference type="InterPro" id="IPR001878">
    <property type="entry name" value="Znf_CCHC"/>
</dbReference>
<dbReference type="GO" id="GO:0006310">
    <property type="term" value="P:DNA recombination"/>
    <property type="evidence" value="ECO:0007669"/>
    <property type="project" value="UniProtKB-KW"/>
</dbReference>
<dbReference type="Pfam" id="PF22936">
    <property type="entry name" value="Pol_BBD"/>
    <property type="match status" value="1"/>
</dbReference>
<keyword evidence="16" id="KW-0862">Zinc</keyword>
<dbReference type="Pfam" id="PF00098">
    <property type="entry name" value="zf-CCHC"/>
    <property type="match status" value="1"/>
</dbReference>